<keyword evidence="2" id="KW-1185">Reference proteome</keyword>
<gene>
    <name evidence="1" type="ORF">J2S25_000547</name>
</gene>
<comment type="caution">
    <text evidence="1">The sequence shown here is derived from an EMBL/GenBank/DDBJ whole genome shotgun (WGS) entry which is preliminary data.</text>
</comment>
<dbReference type="PANTHER" id="PTHR41263">
    <property type="entry name" value="ASPARTYL-PHOSPHATE PHOSPHATASE YISI"/>
    <property type="match status" value="1"/>
</dbReference>
<dbReference type="Pfam" id="PF09388">
    <property type="entry name" value="SpoOE-like"/>
    <property type="match status" value="1"/>
</dbReference>
<organism evidence="1 2">
    <name type="scientific">Mesobacillus stamsii</name>
    <dbReference type="NCBI Taxonomy" id="225347"/>
    <lineage>
        <taxon>Bacteria</taxon>
        <taxon>Bacillati</taxon>
        <taxon>Bacillota</taxon>
        <taxon>Bacilli</taxon>
        <taxon>Bacillales</taxon>
        <taxon>Bacillaceae</taxon>
        <taxon>Mesobacillus</taxon>
    </lineage>
</organism>
<dbReference type="InterPro" id="IPR018540">
    <property type="entry name" value="Spo0E-like"/>
</dbReference>
<dbReference type="Gene3D" id="4.10.280.10">
    <property type="entry name" value="Helix-loop-helix DNA-binding domain"/>
    <property type="match status" value="1"/>
</dbReference>
<dbReference type="PANTHER" id="PTHR41263:SF1">
    <property type="entry name" value="ASPARTYL-PHOSPHATE PHOSPHATASE YISI"/>
    <property type="match status" value="1"/>
</dbReference>
<dbReference type="Proteomes" id="UP001242313">
    <property type="component" value="Unassembled WGS sequence"/>
</dbReference>
<evidence type="ECO:0000313" key="2">
    <source>
        <dbReference type="Proteomes" id="UP001242313"/>
    </source>
</evidence>
<dbReference type="RefSeq" id="WP_084221848.1">
    <property type="nucleotide sequence ID" value="NZ_JAUSUN010000003.1"/>
</dbReference>
<dbReference type="SUPFAM" id="SSF140500">
    <property type="entry name" value="BAS1536-like"/>
    <property type="match status" value="1"/>
</dbReference>
<evidence type="ECO:0000313" key="1">
    <source>
        <dbReference type="EMBL" id="MDQ0412367.1"/>
    </source>
</evidence>
<dbReference type="InterPro" id="IPR037208">
    <property type="entry name" value="Spo0E-like_sf"/>
</dbReference>
<name>A0ABU0FR39_9BACI</name>
<dbReference type="InterPro" id="IPR053028">
    <property type="entry name" value="Spo0E-like_phosphatase"/>
</dbReference>
<protein>
    <submittedName>
        <fullName evidence="1">Stage 0 sporulation regulatory protein</fullName>
    </submittedName>
</protein>
<proteinExistence type="predicted"/>
<dbReference type="InterPro" id="IPR036638">
    <property type="entry name" value="HLH_DNA-bd_sf"/>
</dbReference>
<sequence length="55" mass="6438">MSKEQMITNIEKKRVELIEITAKNGLNSTIAIHYSQELDKLLNEYNRLYLKKAAK</sequence>
<accession>A0ABU0FR39</accession>
<reference evidence="1 2" key="1">
    <citation type="submission" date="2023-07" db="EMBL/GenBank/DDBJ databases">
        <title>Genomic Encyclopedia of Type Strains, Phase IV (KMG-IV): sequencing the most valuable type-strain genomes for metagenomic binning, comparative biology and taxonomic classification.</title>
        <authorList>
            <person name="Goeker M."/>
        </authorList>
    </citation>
    <scope>NUCLEOTIDE SEQUENCE [LARGE SCALE GENOMIC DNA]</scope>
    <source>
        <strain evidence="1 2">DSM 19598</strain>
    </source>
</reference>
<dbReference type="EMBL" id="JAUSUN010000003">
    <property type="protein sequence ID" value="MDQ0412367.1"/>
    <property type="molecule type" value="Genomic_DNA"/>
</dbReference>